<proteinExistence type="predicted"/>
<dbReference type="Proteomes" id="UP000297422">
    <property type="component" value="Unassembled WGS sequence"/>
</dbReference>
<evidence type="ECO:0000313" key="1">
    <source>
        <dbReference type="EMBL" id="TGM14471.1"/>
    </source>
</evidence>
<reference evidence="2" key="1">
    <citation type="journal article" date="2019" name="PLoS Negl. Trop. Dis.">
        <title>Revisiting the worldwide diversity of Leptospira species in the environment.</title>
        <authorList>
            <person name="Vincent A.T."/>
            <person name="Schiettekatte O."/>
            <person name="Bourhy P."/>
            <person name="Veyrier F.J."/>
            <person name="Picardeau M."/>
        </authorList>
    </citation>
    <scope>NUCLEOTIDE SEQUENCE [LARGE SCALE GENOMIC DNA]</scope>
    <source>
        <strain evidence="2">201702407</strain>
    </source>
</reference>
<dbReference type="RefSeq" id="WP_135685339.1">
    <property type="nucleotide sequence ID" value="NZ_RQEQ01000072.1"/>
</dbReference>
<organism evidence="1 2">
    <name type="scientific">Leptospira stimsonii</name>
    <dbReference type="NCBI Taxonomy" id="2202203"/>
    <lineage>
        <taxon>Bacteria</taxon>
        <taxon>Pseudomonadati</taxon>
        <taxon>Spirochaetota</taxon>
        <taxon>Spirochaetia</taxon>
        <taxon>Leptospirales</taxon>
        <taxon>Leptospiraceae</taxon>
        <taxon>Leptospira</taxon>
    </lineage>
</organism>
<accession>A0ABY2N201</accession>
<dbReference type="EMBL" id="RQGT01000073">
    <property type="protein sequence ID" value="TGM14471.1"/>
    <property type="molecule type" value="Genomic_DNA"/>
</dbReference>
<keyword evidence="2" id="KW-1185">Reference proteome</keyword>
<gene>
    <name evidence="1" type="ORF">EHQ90_11390</name>
</gene>
<sequence>MKYEDFIRALVSESKRIYGVEFNLESVLIGVRGITVESGLVFTNKDERNKYNDRMFRIDVGANSWGSWRDTMDPGFVPKDQESKFLNPKGLGRIEPGLYRYMLGIHKGHVALVQASFVTLRRDKDKNLIWDHNDPLDKGKFGVDIHASSRKKEDVDLSSVACTTFWSGWDDPEWKSFIQPMQSEASSKPKDWQGWPYIVFNQETAKEILKCA</sequence>
<protein>
    <submittedName>
        <fullName evidence="1">Uncharacterized protein</fullName>
    </submittedName>
</protein>
<comment type="caution">
    <text evidence="1">The sequence shown here is derived from an EMBL/GenBank/DDBJ whole genome shotgun (WGS) entry which is preliminary data.</text>
</comment>
<name>A0ABY2N201_9LEPT</name>
<evidence type="ECO:0000313" key="2">
    <source>
        <dbReference type="Proteomes" id="UP000297422"/>
    </source>
</evidence>